<name>A0AAD3HI85_9CHLO</name>
<accession>A0AAD3HI85</accession>
<dbReference type="InterPro" id="IPR050963">
    <property type="entry name" value="Sirohydro_Cobaltochel/CbiX"/>
</dbReference>
<dbReference type="GO" id="GO:0016829">
    <property type="term" value="F:lyase activity"/>
    <property type="evidence" value="ECO:0007669"/>
    <property type="project" value="UniProtKB-KW"/>
</dbReference>
<evidence type="ECO:0000256" key="1">
    <source>
        <dbReference type="ARBA" id="ARBA00022723"/>
    </source>
</evidence>
<dbReference type="CDD" id="cd03416">
    <property type="entry name" value="CbiX_SirB_N"/>
    <property type="match status" value="1"/>
</dbReference>
<keyword evidence="1" id="KW-0479">Metal-binding</keyword>
<dbReference type="PANTHER" id="PTHR33542">
    <property type="entry name" value="SIROHYDROCHLORIN FERROCHELATASE, CHLOROPLASTIC"/>
    <property type="match status" value="1"/>
</dbReference>
<keyword evidence="4" id="KW-1185">Reference proteome</keyword>
<dbReference type="AlphaFoldDB" id="A0AAD3HI85"/>
<evidence type="ECO:0000256" key="2">
    <source>
        <dbReference type="ARBA" id="ARBA00023239"/>
    </source>
</evidence>
<sequence>MRTSRALVVEQGLHTTSISYTSVHRAHKVPATCHVGFAMMRPRMAVSAESYGPSTSGTMASLVCNHAARRNMRNVVAAASPAGQLQRPGSMGKVGVVIVDHGSRKKVSNEMLVEFGQLYGKLTGEEIVEIAHMEIASPTIEEAVGRCAARGASTVVVAPYFLSRGRHIQQDIPALVAEAATRHPGLTCVIAEPIGIDPLMVQLISNRVASAIQGLMKAEDEDGKQAGGAVAPATTDA</sequence>
<protein>
    <recommendedName>
        <fullName evidence="5">Sirohydrochlorin cobaltochelatase</fullName>
    </recommendedName>
</protein>
<reference evidence="3 4" key="1">
    <citation type="journal article" date="2021" name="Sci. Rep.">
        <title>Genome sequencing of the multicellular alga Astrephomene provides insights into convergent evolution of germ-soma differentiation.</title>
        <authorList>
            <person name="Yamashita S."/>
            <person name="Yamamoto K."/>
            <person name="Matsuzaki R."/>
            <person name="Suzuki S."/>
            <person name="Yamaguchi H."/>
            <person name="Hirooka S."/>
            <person name="Minakuchi Y."/>
            <person name="Miyagishima S."/>
            <person name="Kawachi M."/>
            <person name="Toyoda A."/>
            <person name="Nozaki H."/>
        </authorList>
    </citation>
    <scope>NUCLEOTIDE SEQUENCE [LARGE SCALE GENOMIC DNA]</scope>
    <source>
        <strain evidence="3 4">NIES-4017</strain>
    </source>
</reference>
<organism evidence="3 4">
    <name type="scientific">Astrephomene gubernaculifera</name>
    <dbReference type="NCBI Taxonomy" id="47775"/>
    <lineage>
        <taxon>Eukaryota</taxon>
        <taxon>Viridiplantae</taxon>
        <taxon>Chlorophyta</taxon>
        <taxon>core chlorophytes</taxon>
        <taxon>Chlorophyceae</taxon>
        <taxon>CS clade</taxon>
        <taxon>Chlamydomonadales</taxon>
        <taxon>Astrephomenaceae</taxon>
        <taxon>Astrephomene</taxon>
    </lineage>
</organism>
<evidence type="ECO:0000313" key="3">
    <source>
        <dbReference type="EMBL" id="GFR41643.1"/>
    </source>
</evidence>
<dbReference type="SUPFAM" id="SSF53800">
    <property type="entry name" value="Chelatase"/>
    <property type="match status" value="1"/>
</dbReference>
<gene>
    <name evidence="3" type="ORF">Agub_g2378</name>
</gene>
<evidence type="ECO:0000313" key="4">
    <source>
        <dbReference type="Proteomes" id="UP001054857"/>
    </source>
</evidence>
<proteinExistence type="predicted"/>
<dbReference type="Gene3D" id="3.40.50.1400">
    <property type="match status" value="1"/>
</dbReference>
<dbReference type="InterPro" id="IPR002762">
    <property type="entry name" value="CbiX-like"/>
</dbReference>
<dbReference type="GO" id="GO:0046872">
    <property type="term" value="F:metal ion binding"/>
    <property type="evidence" value="ECO:0007669"/>
    <property type="project" value="UniProtKB-KW"/>
</dbReference>
<dbReference type="Pfam" id="PF01903">
    <property type="entry name" value="CbiX"/>
    <property type="match status" value="1"/>
</dbReference>
<dbReference type="Proteomes" id="UP001054857">
    <property type="component" value="Unassembled WGS sequence"/>
</dbReference>
<dbReference type="EMBL" id="BMAR01000002">
    <property type="protein sequence ID" value="GFR41643.1"/>
    <property type="molecule type" value="Genomic_DNA"/>
</dbReference>
<evidence type="ECO:0008006" key="5">
    <source>
        <dbReference type="Google" id="ProtNLM"/>
    </source>
</evidence>
<dbReference type="PANTHER" id="PTHR33542:SF3">
    <property type="entry name" value="SIROHYDROCHLORIN FERROCHELATASE, CHLOROPLASTIC"/>
    <property type="match status" value="1"/>
</dbReference>
<comment type="caution">
    <text evidence="3">The sequence shown here is derived from an EMBL/GenBank/DDBJ whole genome shotgun (WGS) entry which is preliminary data.</text>
</comment>
<keyword evidence="2" id="KW-0456">Lyase</keyword>